<name>A0A1L3ZRN1_9SPHN</name>
<dbReference type="EMBL" id="CP018221">
    <property type="protein sequence ID" value="API58283.1"/>
    <property type="molecule type" value="Genomic_DNA"/>
</dbReference>
<accession>A0A1L3ZRN1</accession>
<gene>
    <name evidence="2" type="ORF">BSL82_02320</name>
</gene>
<organism evidence="2 3">
    <name type="scientific">Tardibacter chloracetimidivorans</name>
    <dbReference type="NCBI Taxonomy" id="1921510"/>
    <lineage>
        <taxon>Bacteria</taxon>
        <taxon>Pseudomonadati</taxon>
        <taxon>Pseudomonadota</taxon>
        <taxon>Alphaproteobacteria</taxon>
        <taxon>Sphingomonadales</taxon>
        <taxon>Sphingomonadaceae</taxon>
        <taxon>Tardibacter</taxon>
    </lineage>
</organism>
<dbReference type="RefSeq" id="WP_072595856.1">
    <property type="nucleotide sequence ID" value="NZ_CP018221.1"/>
</dbReference>
<keyword evidence="3" id="KW-1185">Reference proteome</keyword>
<dbReference type="AlphaFoldDB" id="A0A1L3ZRN1"/>
<reference evidence="3" key="1">
    <citation type="submission" date="2016-11" db="EMBL/GenBank/DDBJ databases">
        <title>Complete Genome Sequence of alachlor-degrading Sphingomonas sp. strain JJ-A5.</title>
        <authorList>
            <person name="Lee H."/>
            <person name="Ka J.-O."/>
        </authorList>
    </citation>
    <scope>NUCLEOTIDE SEQUENCE [LARGE SCALE GENOMIC DNA]</scope>
    <source>
        <strain evidence="3">JJ-A5</strain>
    </source>
</reference>
<proteinExistence type="predicted"/>
<sequence length="87" mass="8275">MIYAKEAILVDGKHHDVGDKINTDKATADMLVRLRRASNDAPVKKGGGKKAAAGSGEGSGQGAGEGSGPGEGAGAGEGTGQGAGAGA</sequence>
<evidence type="ECO:0000256" key="1">
    <source>
        <dbReference type="SAM" id="MobiDB-lite"/>
    </source>
</evidence>
<dbReference type="Proteomes" id="UP000182063">
    <property type="component" value="Chromosome"/>
</dbReference>
<dbReference type="STRING" id="1921510.BSL82_02320"/>
<evidence type="ECO:0000313" key="2">
    <source>
        <dbReference type="EMBL" id="API58283.1"/>
    </source>
</evidence>
<feature type="compositionally biased region" description="Gly residues" evidence="1">
    <location>
        <begin position="55"/>
        <end position="87"/>
    </location>
</feature>
<protein>
    <submittedName>
        <fullName evidence="2">Uncharacterized protein</fullName>
    </submittedName>
</protein>
<dbReference type="KEGG" id="sphj:BSL82_02320"/>
<evidence type="ECO:0000313" key="3">
    <source>
        <dbReference type="Proteomes" id="UP000182063"/>
    </source>
</evidence>
<feature type="region of interest" description="Disordered" evidence="1">
    <location>
        <begin position="36"/>
        <end position="87"/>
    </location>
</feature>